<dbReference type="InterPro" id="IPR003838">
    <property type="entry name" value="ABC3_permease_C"/>
</dbReference>
<feature type="transmembrane region" description="Helical" evidence="8">
    <location>
        <begin position="356"/>
        <end position="384"/>
    </location>
</feature>
<gene>
    <name evidence="11" type="ORF">GJV26_27790</name>
</gene>
<dbReference type="InterPro" id="IPR050250">
    <property type="entry name" value="Macrolide_Exporter_MacB"/>
</dbReference>
<feature type="domain" description="ABC3 transporter permease C-terminal" evidence="9">
    <location>
        <begin position="312"/>
        <end position="426"/>
    </location>
</feature>
<evidence type="ECO:0000313" key="12">
    <source>
        <dbReference type="Proteomes" id="UP000431684"/>
    </source>
</evidence>
<protein>
    <submittedName>
        <fullName evidence="11">FtsX-like permease family protein</fullName>
    </submittedName>
</protein>
<evidence type="ECO:0000313" key="11">
    <source>
        <dbReference type="EMBL" id="MUI16229.1"/>
    </source>
</evidence>
<feature type="transmembrane region" description="Helical" evidence="8">
    <location>
        <begin position="396"/>
        <end position="416"/>
    </location>
</feature>
<comment type="subcellular location">
    <subcellularLocation>
        <location evidence="1">Cell membrane</location>
        <topology evidence="1">Multi-pass membrane protein</topology>
    </subcellularLocation>
</comment>
<keyword evidence="2" id="KW-1003">Cell membrane</keyword>
<dbReference type="Pfam" id="PF02687">
    <property type="entry name" value="FtsX"/>
    <property type="match status" value="1"/>
</dbReference>
<evidence type="ECO:0000259" key="9">
    <source>
        <dbReference type="Pfam" id="PF02687"/>
    </source>
</evidence>
<proteinExistence type="inferred from homology"/>
<evidence type="ECO:0000256" key="4">
    <source>
        <dbReference type="ARBA" id="ARBA00022989"/>
    </source>
</evidence>
<sequence length="433" mass="46428">MPARGAAAGRAHRLRYGGESRGRSGSAMILLRESVRSALASIRAHRLRSFLTALGIIIGVASVITVISLIQGLSKSVSEKFAGLGGTSVTIRPHNDMKDRMRGKTSHLRLEDVEQIRLRADGVRHVSPVFSPGFAEVRYMGAAATARVLATSASYQDVNRSYPRLGRFISAPDDARARRVAVIGEDLVAELHLPADPLGTFISYGGEWFKVVGVLEKQGTLFGMSQDNQLIIPFNTGHSLLGNHRRPDLSITVAVGELADLEQTMGQLRAVMRAAHRLRPGQRDDFEIQSAEQVADTFEKISTTVTLIMGGVVGIALLVGGIGIMNIMLVSVKERTREIGICKAIGARSRDIMAQFLVEAVILATLGGLIGLAFGYVLGAAIAALIPDFPPAVVPWWAVVLALLFSGGVGIVFGVVPARQAARLDPIEALRYE</sequence>
<feature type="transmembrane region" description="Helical" evidence="8">
    <location>
        <begin position="50"/>
        <end position="70"/>
    </location>
</feature>
<evidence type="ECO:0000256" key="3">
    <source>
        <dbReference type="ARBA" id="ARBA00022692"/>
    </source>
</evidence>
<evidence type="ECO:0000259" key="10">
    <source>
        <dbReference type="Pfam" id="PF12704"/>
    </source>
</evidence>
<feature type="transmembrane region" description="Helical" evidence="8">
    <location>
        <begin position="307"/>
        <end position="329"/>
    </location>
</feature>
<keyword evidence="4 8" id="KW-1133">Transmembrane helix</keyword>
<evidence type="ECO:0000256" key="5">
    <source>
        <dbReference type="ARBA" id="ARBA00023136"/>
    </source>
</evidence>
<feature type="region of interest" description="Disordered" evidence="7">
    <location>
        <begin position="1"/>
        <end position="22"/>
    </location>
</feature>
<dbReference type="Pfam" id="PF12704">
    <property type="entry name" value="MacB_PCD"/>
    <property type="match status" value="1"/>
</dbReference>
<evidence type="ECO:0000256" key="1">
    <source>
        <dbReference type="ARBA" id="ARBA00004651"/>
    </source>
</evidence>
<dbReference type="PANTHER" id="PTHR30572">
    <property type="entry name" value="MEMBRANE COMPONENT OF TRANSPORTER-RELATED"/>
    <property type="match status" value="1"/>
</dbReference>
<feature type="domain" description="MacB-like periplasmic core" evidence="10">
    <location>
        <begin position="49"/>
        <end position="270"/>
    </location>
</feature>
<reference evidence="11 12" key="1">
    <citation type="submission" date="2019-11" db="EMBL/GenBank/DDBJ databases">
        <title>Draft Genome Sequences of Six Type Strains of the Genus Massilia.</title>
        <authorList>
            <person name="Miess H."/>
            <person name="Frediansyah A."/>
            <person name="Goeker M."/>
            <person name="Gross H."/>
        </authorList>
    </citation>
    <scope>NUCLEOTIDE SEQUENCE [LARGE SCALE GENOMIC DNA]</scope>
    <source>
        <strain evidence="11 12">DSM 17513</strain>
    </source>
</reference>
<comment type="caution">
    <text evidence="11">The sequence shown here is derived from an EMBL/GenBank/DDBJ whole genome shotgun (WGS) entry which is preliminary data.</text>
</comment>
<dbReference type="Proteomes" id="UP000431684">
    <property type="component" value="Unassembled WGS sequence"/>
</dbReference>
<organism evidence="11 12">
    <name type="scientific">Pseudoduganella dura</name>
    <dbReference type="NCBI Taxonomy" id="321982"/>
    <lineage>
        <taxon>Bacteria</taxon>
        <taxon>Pseudomonadati</taxon>
        <taxon>Pseudomonadota</taxon>
        <taxon>Betaproteobacteria</taxon>
        <taxon>Burkholderiales</taxon>
        <taxon>Oxalobacteraceae</taxon>
        <taxon>Telluria group</taxon>
        <taxon>Pseudoduganella</taxon>
    </lineage>
</organism>
<dbReference type="AlphaFoldDB" id="A0A6I3XIB4"/>
<keyword evidence="12" id="KW-1185">Reference proteome</keyword>
<name>A0A6I3XIB4_9BURK</name>
<evidence type="ECO:0000256" key="6">
    <source>
        <dbReference type="ARBA" id="ARBA00038076"/>
    </source>
</evidence>
<dbReference type="InterPro" id="IPR025857">
    <property type="entry name" value="MacB_PCD"/>
</dbReference>
<dbReference type="GO" id="GO:0005886">
    <property type="term" value="C:plasma membrane"/>
    <property type="evidence" value="ECO:0007669"/>
    <property type="project" value="UniProtKB-SubCell"/>
</dbReference>
<comment type="similarity">
    <text evidence="6">Belongs to the ABC-4 integral membrane protein family.</text>
</comment>
<evidence type="ECO:0000256" key="2">
    <source>
        <dbReference type="ARBA" id="ARBA00022475"/>
    </source>
</evidence>
<keyword evidence="3 8" id="KW-0812">Transmembrane</keyword>
<accession>A0A6I3XIB4</accession>
<evidence type="ECO:0000256" key="8">
    <source>
        <dbReference type="SAM" id="Phobius"/>
    </source>
</evidence>
<dbReference type="EMBL" id="WNWM01000002">
    <property type="protein sequence ID" value="MUI16229.1"/>
    <property type="molecule type" value="Genomic_DNA"/>
</dbReference>
<evidence type="ECO:0000256" key="7">
    <source>
        <dbReference type="SAM" id="MobiDB-lite"/>
    </source>
</evidence>
<dbReference type="PANTHER" id="PTHR30572:SF4">
    <property type="entry name" value="ABC TRANSPORTER PERMEASE YTRF"/>
    <property type="match status" value="1"/>
</dbReference>
<dbReference type="OrthoDB" id="4814201at2"/>
<dbReference type="GO" id="GO:0022857">
    <property type="term" value="F:transmembrane transporter activity"/>
    <property type="evidence" value="ECO:0007669"/>
    <property type="project" value="TreeGrafter"/>
</dbReference>
<keyword evidence="5 8" id="KW-0472">Membrane</keyword>